<evidence type="ECO:0000256" key="1">
    <source>
        <dbReference type="SAM" id="MobiDB-lite"/>
    </source>
</evidence>
<protein>
    <recommendedName>
        <fullName evidence="4">C2H2-type domain-containing protein</fullName>
    </recommendedName>
</protein>
<dbReference type="Proteomes" id="UP001497453">
    <property type="component" value="Chromosome 6"/>
</dbReference>
<gene>
    <name evidence="2" type="ORF">GFSPODELE1_LOCUS8027</name>
</gene>
<evidence type="ECO:0000313" key="2">
    <source>
        <dbReference type="EMBL" id="CAL1710828.1"/>
    </source>
</evidence>
<feature type="compositionally biased region" description="Basic residues" evidence="1">
    <location>
        <begin position="47"/>
        <end position="62"/>
    </location>
</feature>
<feature type="region of interest" description="Disordered" evidence="1">
    <location>
        <begin position="144"/>
        <end position="172"/>
    </location>
</feature>
<evidence type="ECO:0008006" key="4">
    <source>
        <dbReference type="Google" id="ProtNLM"/>
    </source>
</evidence>
<proteinExistence type="predicted"/>
<name>A0ABP1DUT9_9APHY</name>
<feature type="compositionally biased region" description="Low complexity" evidence="1">
    <location>
        <begin position="227"/>
        <end position="239"/>
    </location>
</feature>
<feature type="compositionally biased region" description="Basic and acidic residues" evidence="1">
    <location>
        <begin position="357"/>
        <end position="376"/>
    </location>
</feature>
<accession>A0ABP1DUT9</accession>
<feature type="region of interest" description="Disordered" evidence="1">
    <location>
        <begin position="188"/>
        <end position="298"/>
    </location>
</feature>
<sequence>MADSRTRASLRSRNRTASRSISPSSSNRGPKRKTRDFDGDSIDIVVKKKQKRTATKKQKPKKYYCSRDHTPKCFPRKAEFDRHMTDSHDPNAKRACVVNPECKTRWTERQWHNHKQHLINVHKEDVVAFCKKCGAFAGKDQAATFDKDHRCPPRPPPPPPPADEDEDDGQNLTQGVPVVSQRMRTHTAIHRGSSRVASNARGSSSKISTSTRNYKSVSSFSSTGYNSPSGSGLPSGSAPWKNIQRIPSPGYTFPGYVSRSPSAPADYTLRPAGWDRTQPTEPTDDEGEDYSPPIVKQYSPATAPYISLDARLPVSYERRYPHEPVESRYHVKPGYPVEPVERSYLPQREYPVQHGYSSDRDRPFRGDYPARHDYRLQHGYPPQRDYDYGTQRDSPRQHGYPTQHGYPAQHRHAVERAPSPVYDSAHSGYPRYSSPYASPSRRDYRPIAAPFEVPRFQHSDRH</sequence>
<feature type="compositionally biased region" description="Basic and acidic residues" evidence="1">
    <location>
        <begin position="320"/>
        <end position="329"/>
    </location>
</feature>
<feature type="compositionally biased region" description="Polar residues" evidence="1">
    <location>
        <begin position="195"/>
        <end position="226"/>
    </location>
</feature>
<feature type="compositionally biased region" description="Low complexity" evidence="1">
    <location>
        <begin position="429"/>
        <end position="439"/>
    </location>
</feature>
<keyword evidence="3" id="KW-1185">Reference proteome</keyword>
<evidence type="ECO:0000313" key="3">
    <source>
        <dbReference type="Proteomes" id="UP001497453"/>
    </source>
</evidence>
<feature type="region of interest" description="Disordered" evidence="1">
    <location>
        <begin position="1"/>
        <end position="62"/>
    </location>
</feature>
<reference evidence="3" key="1">
    <citation type="submission" date="2024-04" db="EMBL/GenBank/DDBJ databases">
        <authorList>
            <person name="Shaw F."/>
            <person name="Minotto A."/>
        </authorList>
    </citation>
    <scope>NUCLEOTIDE SEQUENCE [LARGE SCALE GENOMIC DNA]</scope>
</reference>
<dbReference type="EMBL" id="OZ037949">
    <property type="protein sequence ID" value="CAL1710828.1"/>
    <property type="molecule type" value="Genomic_DNA"/>
</dbReference>
<organism evidence="2 3">
    <name type="scientific">Somion occarium</name>
    <dbReference type="NCBI Taxonomy" id="3059160"/>
    <lineage>
        <taxon>Eukaryota</taxon>
        <taxon>Fungi</taxon>
        <taxon>Dikarya</taxon>
        <taxon>Basidiomycota</taxon>
        <taxon>Agaricomycotina</taxon>
        <taxon>Agaricomycetes</taxon>
        <taxon>Polyporales</taxon>
        <taxon>Cerrenaceae</taxon>
        <taxon>Somion</taxon>
    </lineage>
</organism>
<feature type="region of interest" description="Disordered" evidence="1">
    <location>
        <begin position="320"/>
        <end position="443"/>
    </location>
</feature>